<evidence type="ECO:0000256" key="3">
    <source>
        <dbReference type="ARBA" id="ARBA00022603"/>
    </source>
</evidence>
<feature type="binding site" evidence="6">
    <location>
        <begin position="132"/>
        <end position="133"/>
    </location>
    <ligand>
        <name>S-adenosyl-L-methionine</name>
        <dbReference type="ChEBI" id="CHEBI:59789"/>
    </ligand>
</feature>
<keyword evidence="4 6" id="KW-0808">Transferase</keyword>
<feature type="region of interest" description="Disordered" evidence="7">
    <location>
        <begin position="229"/>
        <end position="253"/>
    </location>
</feature>
<organism evidence="8">
    <name type="scientific">Oscillatoriales cyanobacterium SpSt-418</name>
    <dbReference type="NCBI Taxonomy" id="2282169"/>
    <lineage>
        <taxon>Bacteria</taxon>
        <taxon>Bacillati</taxon>
        <taxon>Cyanobacteriota</taxon>
        <taxon>Cyanophyceae</taxon>
        <taxon>Oscillatoriophycideae</taxon>
        <taxon>Oscillatoriales</taxon>
    </lineage>
</organism>
<proteinExistence type="inferred from homology"/>
<dbReference type="InterPro" id="IPR029063">
    <property type="entry name" value="SAM-dependent_MTases_sf"/>
</dbReference>
<comment type="function">
    <text evidence="6">Specifically methylates the N7 position of a guanine in 16S rRNA.</text>
</comment>
<evidence type="ECO:0000313" key="8">
    <source>
        <dbReference type="EMBL" id="HFN01032.1"/>
    </source>
</evidence>
<dbReference type="CDD" id="cd02440">
    <property type="entry name" value="AdoMet_MTases"/>
    <property type="match status" value="1"/>
</dbReference>
<feature type="binding site" evidence="6">
    <location>
        <position position="151"/>
    </location>
    <ligand>
        <name>S-adenosyl-L-methionine</name>
        <dbReference type="ChEBI" id="CHEBI:59789"/>
    </ligand>
</feature>
<dbReference type="EC" id="2.1.1.-" evidence="6"/>
<dbReference type="Pfam" id="PF02527">
    <property type="entry name" value="GidB"/>
    <property type="match status" value="1"/>
</dbReference>
<dbReference type="PIRSF" id="PIRSF003078">
    <property type="entry name" value="GidB"/>
    <property type="match status" value="1"/>
</dbReference>
<dbReference type="InterPro" id="IPR003682">
    <property type="entry name" value="rRNA_ssu_MeTfrase_G"/>
</dbReference>
<name>A0A7C3KIU4_9CYAN</name>
<protein>
    <recommendedName>
        <fullName evidence="6">Ribosomal RNA small subunit methyltransferase G</fullName>
        <ecNumber evidence="6">2.1.1.-</ecNumber>
    </recommendedName>
    <alternativeName>
        <fullName evidence="6">16S rRNA 7-methylguanosine methyltransferase</fullName>
        <shortName evidence="6">16S rRNA m7G methyltransferase</shortName>
    </alternativeName>
</protein>
<dbReference type="HAMAP" id="MF_00074">
    <property type="entry name" value="16SrRNA_methyltr_G"/>
    <property type="match status" value="1"/>
</dbReference>
<dbReference type="PANTHER" id="PTHR31760">
    <property type="entry name" value="S-ADENOSYL-L-METHIONINE-DEPENDENT METHYLTRANSFERASES SUPERFAMILY PROTEIN"/>
    <property type="match status" value="1"/>
</dbReference>
<keyword evidence="2 6" id="KW-0698">rRNA processing</keyword>
<dbReference type="Gene3D" id="3.40.50.150">
    <property type="entry name" value="Vaccinia Virus protein VP39"/>
    <property type="match status" value="1"/>
</dbReference>
<keyword evidence="3 6" id="KW-0489">Methyltransferase</keyword>
<evidence type="ECO:0000256" key="4">
    <source>
        <dbReference type="ARBA" id="ARBA00022679"/>
    </source>
</evidence>
<evidence type="ECO:0000256" key="2">
    <source>
        <dbReference type="ARBA" id="ARBA00022552"/>
    </source>
</evidence>
<evidence type="ECO:0000256" key="7">
    <source>
        <dbReference type="SAM" id="MobiDB-lite"/>
    </source>
</evidence>
<feature type="binding site" evidence="6">
    <location>
        <begin position="104"/>
        <end position="106"/>
    </location>
    <ligand>
        <name>S-adenosyl-L-methionine</name>
        <dbReference type="ChEBI" id="CHEBI:59789"/>
    </ligand>
</feature>
<dbReference type="GO" id="GO:0005829">
    <property type="term" value="C:cytosol"/>
    <property type="evidence" value="ECO:0007669"/>
    <property type="project" value="TreeGrafter"/>
</dbReference>
<reference evidence="8" key="1">
    <citation type="journal article" date="2020" name="mSystems">
        <title>Genome- and Community-Level Interaction Insights into Carbon Utilization and Element Cycling Functions of Hydrothermarchaeota in Hydrothermal Sediment.</title>
        <authorList>
            <person name="Zhou Z."/>
            <person name="Liu Y."/>
            <person name="Xu W."/>
            <person name="Pan J."/>
            <person name="Luo Z.H."/>
            <person name="Li M."/>
        </authorList>
    </citation>
    <scope>NUCLEOTIDE SEQUENCE [LARGE SCALE GENOMIC DNA]</scope>
    <source>
        <strain evidence="8">SpSt-418</strain>
    </source>
</reference>
<gene>
    <name evidence="6 8" type="primary">rsmG</name>
    <name evidence="8" type="ORF">ENR64_25405</name>
</gene>
<evidence type="ECO:0000256" key="5">
    <source>
        <dbReference type="ARBA" id="ARBA00022691"/>
    </source>
</evidence>
<dbReference type="AlphaFoldDB" id="A0A7C3KIU4"/>
<dbReference type="SUPFAM" id="SSF53335">
    <property type="entry name" value="S-adenosyl-L-methionine-dependent methyltransferases"/>
    <property type="match status" value="1"/>
</dbReference>
<comment type="caution">
    <text evidence="8">The sequence shown here is derived from an EMBL/GenBank/DDBJ whole genome shotgun (WGS) entry which is preliminary data.</text>
</comment>
<comment type="subcellular location">
    <subcellularLocation>
        <location evidence="6">Cytoplasm</location>
    </subcellularLocation>
</comment>
<dbReference type="NCBIfam" id="TIGR00138">
    <property type="entry name" value="rsmG_gidB"/>
    <property type="match status" value="1"/>
</dbReference>
<comment type="similarity">
    <text evidence="6">Belongs to the methyltransferase superfamily. RNA methyltransferase RsmG family.</text>
</comment>
<keyword evidence="1 6" id="KW-0963">Cytoplasm</keyword>
<keyword evidence="5 6" id="KW-0949">S-adenosyl-L-methionine</keyword>
<dbReference type="EMBL" id="DSRU01000361">
    <property type="protein sequence ID" value="HFN01032.1"/>
    <property type="molecule type" value="Genomic_DNA"/>
</dbReference>
<dbReference type="GO" id="GO:0070043">
    <property type="term" value="F:rRNA (guanine-N7-)-methyltransferase activity"/>
    <property type="evidence" value="ECO:0007669"/>
    <property type="project" value="UniProtKB-UniRule"/>
</dbReference>
<dbReference type="PANTHER" id="PTHR31760:SF0">
    <property type="entry name" value="S-ADENOSYL-L-METHIONINE-DEPENDENT METHYLTRANSFERASES SUPERFAMILY PROTEIN"/>
    <property type="match status" value="1"/>
</dbReference>
<evidence type="ECO:0000256" key="6">
    <source>
        <dbReference type="HAMAP-Rule" id="MF_00074"/>
    </source>
</evidence>
<feature type="binding site" evidence="6">
    <location>
        <position position="81"/>
    </location>
    <ligand>
        <name>S-adenosyl-L-methionine</name>
        <dbReference type="ChEBI" id="CHEBI:59789"/>
    </ligand>
</feature>
<feature type="binding site" evidence="6">
    <location>
        <position position="86"/>
    </location>
    <ligand>
        <name>S-adenosyl-L-methionine</name>
        <dbReference type="ChEBI" id="CHEBI:59789"/>
    </ligand>
</feature>
<sequence length="253" mass="27520">MDWQPDDAQLEAFQKLYALILAGNQVLNLTRLTEPEDFWEKHLWDSLRGLQPFLVQSAQNGLSQSLSEVKPNMAPTVIDIGTGAGFPGVPGAIARPDWQVTLLDSTHKKVQFLEQLATQLGLKNIVALADRVEMVGQSPQHRAAYDVALLRAVAPASVCAEYGLPLLKAGGIAVLYRGQWSEADTANLKPVVQHLGGTIEAVETFQTPLTEGDRACLYLRKVGSTPPDFPRAVGIPTQKPLDFDSSNEHETSA</sequence>
<accession>A0A7C3KIU4</accession>
<evidence type="ECO:0000256" key="1">
    <source>
        <dbReference type="ARBA" id="ARBA00022490"/>
    </source>
</evidence>
<dbReference type="FunFam" id="3.40.50.150:FF:000041">
    <property type="entry name" value="Ribosomal RNA small subunit methyltransferase G"/>
    <property type="match status" value="1"/>
</dbReference>